<evidence type="ECO:0000313" key="2">
    <source>
        <dbReference type="EMBL" id="PWS39372.1"/>
    </source>
</evidence>
<evidence type="ECO:0000256" key="1">
    <source>
        <dbReference type="SAM" id="MobiDB-lite"/>
    </source>
</evidence>
<evidence type="ECO:0008006" key="4">
    <source>
        <dbReference type="Google" id="ProtNLM"/>
    </source>
</evidence>
<dbReference type="AlphaFoldDB" id="A0A317FLY7"/>
<dbReference type="Proteomes" id="UP000245765">
    <property type="component" value="Unassembled WGS sequence"/>
</dbReference>
<dbReference type="InterPro" id="IPR019291">
    <property type="entry name" value="Host_attachment_protein"/>
</dbReference>
<sequence length="234" mass="25490">MASDMQVPGLPAAGRPAGVRFRILFRAERPVVRPAARGGRRAGPGRSAWGIREGRRPAFRSVPLMRVMECRVARCCSAFPDRGQEDAMPAEIEWALVADAQHARFFEREAPFGAWRERTEVAEEIHNRPSHERGTERPGRAHESVGGARHAIEPKTDPHRAAKHAFAGHLAATLEAEAGHYHRLLLVAPPAFLGDLRAELGDAARGKLRGSLDKDLTKLPPAEIAAQLDGIAPG</sequence>
<comment type="caution">
    <text evidence="2">The sequence shown here is derived from an EMBL/GenBank/DDBJ whole genome shotgun (WGS) entry which is preliminary data.</text>
</comment>
<reference evidence="3" key="1">
    <citation type="submission" date="2018-05" db="EMBL/GenBank/DDBJ databases">
        <authorList>
            <person name="Du Z."/>
            <person name="Wang X."/>
        </authorList>
    </citation>
    <scope>NUCLEOTIDE SEQUENCE [LARGE SCALE GENOMIC DNA]</scope>
    <source>
        <strain evidence="3">CQN31</strain>
    </source>
</reference>
<feature type="compositionally biased region" description="Basic and acidic residues" evidence="1">
    <location>
        <begin position="123"/>
        <end position="143"/>
    </location>
</feature>
<gene>
    <name evidence="2" type="ORF">DFH01_08125</name>
</gene>
<evidence type="ECO:0000313" key="3">
    <source>
        <dbReference type="Proteomes" id="UP000245765"/>
    </source>
</evidence>
<protein>
    <recommendedName>
        <fullName evidence="4">Host attachment protein</fullName>
    </recommendedName>
</protein>
<organism evidence="2 3">
    <name type="scientific">Falsiroseomonas bella</name>
    <dbReference type="NCBI Taxonomy" id="2184016"/>
    <lineage>
        <taxon>Bacteria</taxon>
        <taxon>Pseudomonadati</taxon>
        <taxon>Pseudomonadota</taxon>
        <taxon>Alphaproteobacteria</taxon>
        <taxon>Acetobacterales</taxon>
        <taxon>Roseomonadaceae</taxon>
        <taxon>Falsiroseomonas</taxon>
    </lineage>
</organism>
<accession>A0A317FLY7</accession>
<name>A0A317FLY7_9PROT</name>
<feature type="region of interest" description="Disordered" evidence="1">
    <location>
        <begin position="123"/>
        <end position="148"/>
    </location>
</feature>
<dbReference type="EMBL" id="QGNA01000001">
    <property type="protein sequence ID" value="PWS39372.1"/>
    <property type="molecule type" value="Genomic_DNA"/>
</dbReference>
<proteinExistence type="predicted"/>
<keyword evidence="3" id="KW-1185">Reference proteome</keyword>
<dbReference type="Pfam" id="PF10116">
    <property type="entry name" value="Host_attach"/>
    <property type="match status" value="1"/>
</dbReference>